<accession>A0A9P4VLL9</accession>
<feature type="region of interest" description="Disordered" evidence="1">
    <location>
        <begin position="1"/>
        <end position="53"/>
    </location>
</feature>
<feature type="compositionally biased region" description="Basic residues" evidence="1">
    <location>
        <begin position="102"/>
        <end position="126"/>
    </location>
</feature>
<evidence type="ECO:0000256" key="1">
    <source>
        <dbReference type="SAM" id="MobiDB-lite"/>
    </source>
</evidence>
<sequence>MPPAKKAAGNGTKKSGEAKASKKRKATDVPQQVESAEGQKKPKRARETKVCSRDYDSFLEIVSSCRNSAELKSYFLSHVYGILQKPTSDENKVPSTEEKTAKPRKKPQGKKAAAKKQPARKTKKTEKKSGSNGTNPTPKTPSSEADGAIPAESPSTLATTADPTPSSTEMVSVSTVPTTPPSSGGGLYFQYKAEER</sequence>
<organism evidence="2 3">
    <name type="scientific">Patellaria atrata CBS 101060</name>
    <dbReference type="NCBI Taxonomy" id="1346257"/>
    <lineage>
        <taxon>Eukaryota</taxon>
        <taxon>Fungi</taxon>
        <taxon>Dikarya</taxon>
        <taxon>Ascomycota</taxon>
        <taxon>Pezizomycotina</taxon>
        <taxon>Dothideomycetes</taxon>
        <taxon>Dothideomycetes incertae sedis</taxon>
        <taxon>Patellariales</taxon>
        <taxon>Patellariaceae</taxon>
        <taxon>Patellaria</taxon>
    </lineage>
</organism>
<feature type="region of interest" description="Disordered" evidence="1">
    <location>
        <begin position="84"/>
        <end position="196"/>
    </location>
</feature>
<dbReference type="Proteomes" id="UP000799429">
    <property type="component" value="Unassembled WGS sequence"/>
</dbReference>
<proteinExistence type="predicted"/>
<evidence type="ECO:0000313" key="2">
    <source>
        <dbReference type="EMBL" id="KAF2834285.1"/>
    </source>
</evidence>
<evidence type="ECO:0000313" key="3">
    <source>
        <dbReference type="Proteomes" id="UP000799429"/>
    </source>
</evidence>
<feature type="compositionally biased region" description="Polar residues" evidence="1">
    <location>
        <begin position="130"/>
        <end position="143"/>
    </location>
</feature>
<name>A0A9P4VLL9_9PEZI</name>
<keyword evidence="3" id="KW-1185">Reference proteome</keyword>
<reference evidence="2" key="1">
    <citation type="journal article" date="2020" name="Stud. Mycol.">
        <title>101 Dothideomycetes genomes: a test case for predicting lifestyles and emergence of pathogens.</title>
        <authorList>
            <person name="Haridas S."/>
            <person name="Albert R."/>
            <person name="Binder M."/>
            <person name="Bloem J."/>
            <person name="Labutti K."/>
            <person name="Salamov A."/>
            <person name="Andreopoulos B."/>
            <person name="Baker S."/>
            <person name="Barry K."/>
            <person name="Bills G."/>
            <person name="Bluhm B."/>
            <person name="Cannon C."/>
            <person name="Castanera R."/>
            <person name="Culley D."/>
            <person name="Daum C."/>
            <person name="Ezra D."/>
            <person name="Gonzalez J."/>
            <person name="Henrissat B."/>
            <person name="Kuo A."/>
            <person name="Liang C."/>
            <person name="Lipzen A."/>
            <person name="Lutzoni F."/>
            <person name="Magnuson J."/>
            <person name="Mondo S."/>
            <person name="Nolan M."/>
            <person name="Ohm R."/>
            <person name="Pangilinan J."/>
            <person name="Park H.-J."/>
            <person name="Ramirez L."/>
            <person name="Alfaro M."/>
            <person name="Sun H."/>
            <person name="Tritt A."/>
            <person name="Yoshinaga Y."/>
            <person name="Zwiers L.-H."/>
            <person name="Turgeon B."/>
            <person name="Goodwin S."/>
            <person name="Spatafora J."/>
            <person name="Crous P."/>
            <person name="Grigoriev I."/>
        </authorList>
    </citation>
    <scope>NUCLEOTIDE SEQUENCE</scope>
    <source>
        <strain evidence="2">CBS 101060</strain>
    </source>
</reference>
<gene>
    <name evidence="2" type="ORF">M501DRAFT_597260</name>
</gene>
<feature type="compositionally biased region" description="Basic and acidic residues" evidence="1">
    <location>
        <begin position="37"/>
        <end position="53"/>
    </location>
</feature>
<dbReference type="EMBL" id="MU006121">
    <property type="protein sequence ID" value="KAF2834285.1"/>
    <property type="molecule type" value="Genomic_DNA"/>
</dbReference>
<feature type="compositionally biased region" description="Polar residues" evidence="1">
    <location>
        <begin position="153"/>
        <end position="162"/>
    </location>
</feature>
<feature type="compositionally biased region" description="Low complexity" evidence="1">
    <location>
        <begin position="163"/>
        <end position="177"/>
    </location>
</feature>
<comment type="caution">
    <text evidence="2">The sequence shown here is derived from an EMBL/GenBank/DDBJ whole genome shotgun (WGS) entry which is preliminary data.</text>
</comment>
<feature type="compositionally biased region" description="Basic and acidic residues" evidence="1">
    <location>
        <begin position="87"/>
        <end position="101"/>
    </location>
</feature>
<dbReference type="AlphaFoldDB" id="A0A9P4VLL9"/>
<protein>
    <submittedName>
        <fullName evidence="2">Uncharacterized protein</fullName>
    </submittedName>
</protein>